<comment type="catalytic activity">
    <reaction evidence="1">
        <text>ATP + protein L-histidine = ADP + protein N-phospho-L-histidine.</text>
        <dbReference type="EC" id="2.7.13.3"/>
    </reaction>
</comment>
<dbReference type="PANTHER" id="PTHR45339">
    <property type="entry name" value="HYBRID SIGNAL TRANSDUCTION HISTIDINE KINASE J"/>
    <property type="match status" value="1"/>
</dbReference>
<dbReference type="Proteomes" id="UP001055784">
    <property type="component" value="Chromosome"/>
</dbReference>
<sequence>MLTTTLHQDWRHMTTSPTGFYNSIQEATAHVIDVLSDILHVNTIFIAANDGATNVIVDSFNREEVLVRNGEELPFELSYCSLVLNHSADYLTISETSTHPQTRDLDATKTLGNHSFTGIPIRMKNGQAYGTICILDAPSVHLTESELKALQAMAVFLGYVVELEKGKIDAEISSMSKLDLISSLSNKIRFSLTEIWGATDLMLTTELTEEQQQYMSIMESSSRSLMTLLSNILDYSHMESRQIDDIEDPFDLRTMMENVLSLYAEVAAQRNLELKLDWNLTSSPIFIGDEAKIRRMLINLVDNAVKFTSTGAVILSATAQSVTDAPEVELELKVKDTGIGISPNKMKLWLEHDHGNSPSYGNPGLGWQITKHLLKRMNGKMTGISEPGSGTEITLQFTLKTYQESA</sequence>
<feature type="domain" description="Histidine kinase" evidence="9">
    <location>
        <begin position="183"/>
        <end position="401"/>
    </location>
</feature>
<name>A0AAE9IC87_PAEPO</name>
<dbReference type="SUPFAM" id="SSF55874">
    <property type="entry name" value="ATPase domain of HSP90 chaperone/DNA topoisomerase II/histidine kinase"/>
    <property type="match status" value="1"/>
</dbReference>
<evidence type="ECO:0000256" key="6">
    <source>
        <dbReference type="ARBA" id="ARBA00022777"/>
    </source>
</evidence>
<dbReference type="PROSITE" id="PS50109">
    <property type="entry name" value="HIS_KIN"/>
    <property type="match status" value="1"/>
</dbReference>
<dbReference type="PRINTS" id="PR00344">
    <property type="entry name" value="BCTRLSENSOR"/>
</dbReference>
<dbReference type="GO" id="GO:0000155">
    <property type="term" value="F:phosphorelay sensor kinase activity"/>
    <property type="evidence" value="ECO:0007669"/>
    <property type="project" value="InterPro"/>
</dbReference>
<dbReference type="AlphaFoldDB" id="A0AAE9IC87"/>
<protein>
    <recommendedName>
        <fullName evidence="2">histidine kinase</fullName>
        <ecNumber evidence="2">2.7.13.3</ecNumber>
    </recommendedName>
</protein>
<dbReference type="InterPro" id="IPR004358">
    <property type="entry name" value="Sig_transdc_His_kin-like_C"/>
</dbReference>
<dbReference type="GO" id="GO:0005524">
    <property type="term" value="F:ATP binding"/>
    <property type="evidence" value="ECO:0007669"/>
    <property type="project" value="UniProtKB-KW"/>
</dbReference>
<dbReference type="Gene3D" id="3.30.565.10">
    <property type="entry name" value="Histidine kinase-like ATPase, C-terminal domain"/>
    <property type="match status" value="1"/>
</dbReference>
<dbReference type="InterPro" id="IPR029016">
    <property type="entry name" value="GAF-like_dom_sf"/>
</dbReference>
<evidence type="ECO:0000256" key="8">
    <source>
        <dbReference type="ARBA" id="ARBA00023012"/>
    </source>
</evidence>
<keyword evidence="3" id="KW-0597">Phosphoprotein</keyword>
<accession>A0AAE9IC87</accession>
<evidence type="ECO:0000313" key="11">
    <source>
        <dbReference type="Proteomes" id="UP001055784"/>
    </source>
</evidence>
<evidence type="ECO:0000313" key="10">
    <source>
        <dbReference type="EMBL" id="URJ49803.2"/>
    </source>
</evidence>
<dbReference type="PANTHER" id="PTHR45339:SF1">
    <property type="entry name" value="HYBRID SIGNAL TRANSDUCTION HISTIDINE KINASE J"/>
    <property type="match status" value="1"/>
</dbReference>
<keyword evidence="4" id="KW-0808">Transferase</keyword>
<dbReference type="SMART" id="SM00387">
    <property type="entry name" value="HATPase_c"/>
    <property type="match status" value="1"/>
</dbReference>
<evidence type="ECO:0000256" key="1">
    <source>
        <dbReference type="ARBA" id="ARBA00000085"/>
    </source>
</evidence>
<evidence type="ECO:0000256" key="5">
    <source>
        <dbReference type="ARBA" id="ARBA00022741"/>
    </source>
</evidence>
<dbReference type="SMART" id="SM00388">
    <property type="entry name" value="HisKA"/>
    <property type="match status" value="1"/>
</dbReference>
<dbReference type="InterPro" id="IPR036097">
    <property type="entry name" value="HisK_dim/P_sf"/>
</dbReference>
<dbReference type="Pfam" id="PF02518">
    <property type="entry name" value="HATPase_c"/>
    <property type="match status" value="1"/>
</dbReference>
<dbReference type="RefSeq" id="WP_237166358.1">
    <property type="nucleotide sequence ID" value="NZ_CP015423.1"/>
</dbReference>
<dbReference type="SUPFAM" id="SSF55781">
    <property type="entry name" value="GAF domain-like"/>
    <property type="match status" value="1"/>
</dbReference>
<dbReference type="EMBL" id="CP097770">
    <property type="protein sequence ID" value="URJ49803.2"/>
    <property type="molecule type" value="Genomic_DNA"/>
</dbReference>
<evidence type="ECO:0000256" key="2">
    <source>
        <dbReference type="ARBA" id="ARBA00012438"/>
    </source>
</evidence>
<dbReference type="InterPro" id="IPR003594">
    <property type="entry name" value="HATPase_dom"/>
</dbReference>
<organism evidence="10 11">
    <name type="scientific">Paenibacillus polymyxa</name>
    <name type="common">Bacillus polymyxa</name>
    <dbReference type="NCBI Taxonomy" id="1406"/>
    <lineage>
        <taxon>Bacteria</taxon>
        <taxon>Bacillati</taxon>
        <taxon>Bacillota</taxon>
        <taxon>Bacilli</taxon>
        <taxon>Bacillales</taxon>
        <taxon>Paenibacillaceae</taxon>
        <taxon>Paenibacillus</taxon>
    </lineage>
</organism>
<evidence type="ECO:0000256" key="7">
    <source>
        <dbReference type="ARBA" id="ARBA00022840"/>
    </source>
</evidence>
<dbReference type="Gene3D" id="1.10.287.130">
    <property type="match status" value="1"/>
</dbReference>
<dbReference type="Pfam" id="PF00512">
    <property type="entry name" value="HisKA"/>
    <property type="match status" value="1"/>
</dbReference>
<dbReference type="InterPro" id="IPR003018">
    <property type="entry name" value="GAF"/>
</dbReference>
<gene>
    <name evidence="10" type="ORF">MF626_004213</name>
</gene>
<evidence type="ECO:0000259" key="9">
    <source>
        <dbReference type="PROSITE" id="PS50109"/>
    </source>
</evidence>
<keyword evidence="6 10" id="KW-0418">Kinase</keyword>
<dbReference type="InterPro" id="IPR005467">
    <property type="entry name" value="His_kinase_dom"/>
</dbReference>
<reference evidence="10" key="1">
    <citation type="submission" date="2022-11" db="EMBL/GenBank/DDBJ databases">
        <authorList>
            <person name="Vasilchenko N.G."/>
            <person name="Prazdnova E.V."/>
            <person name="Gorovtsov A.V."/>
            <person name="Chistyakov V.A."/>
            <person name="Pak M.L."/>
        </authorList>
    </citation>
    <scope>NUCLEOTIDE SEQUENCE</scope>
    <source>
        <strain evidence="10">R 4.5</strain>
    </source>
</reference>
<keyword evidence="7" id="KW-0067">ATP-binding</keyword>
<proteinExistence type="predicted"/>
<evidence type="ECO:0000256" key="4">
    <source>
        <dbReference type="ARBA" id="ARBA00022679"/>
    </source>
</evidence>
<keyword evidence="8" id="KW-0902">Two-component regulatory system</keyword>
<dbReference type="InterPro" id="IPR036890">
    <property type="entry name" value="HATPase_C_sf"/>
</dbReference>
<evidence type="ECO:0000256" key="3">
    <source>
        <dbReference type="ARBA" id="ARBA00022553"/>
    </source>
</evidence>
<dbReference type="EC" id="2.7.13.3" evidence="2"/>
<dbReference type="Pfam" id="PF01590">
    <property type="entry name" value="GAF"/>
    <property type="match status" value="1"/>
</dbReference>
<dbReference type="SUPFAM" id="SSF47384">
    <property type="entry name" value="Homodimeric domain of signal transducing histidine kinase"/>
    <property type="match status" value="1"/>
</dbReference>
<dbReference type="InterPro" id="IPR003661">
    <property type="entry name" value="HisK_dim/P_dom"/>
</dbReference>
<keyword evidence="5" id="KW-0547">Nucleotide-binding</keyword>
<dbReference type="Gene3D" id="3.30.450.40">
    <property type="match status" value="1"/>
</dbReference>